<evidence type="ECO:0000313" key="2">
    <source>
        <dbReference type="Proteomes" id="UP001301728"/>
    </source>
</evidence>
<keyword evidence="2" id="KW-1185">Reference proteome</keyword>
<gene>
    <name evidence="1" type="ORF">VB854_11400</name>
</gene>
<name>A0ABU5TX87_9CYAN</name>
<organism evidence="1 2">
    <name type="scientific">Limnoraphis robusta CCNP1315</name>
    <dbReference type="NCBI Taxonomy" id="3110306"/>
    <lineage>
        <taxon>Bacteria</taxon>
        <taxon>Bacillati</taxon>
        <taxon>Cyanobacteriota</taxon>
        <taxon>Cyanophyceae</taxon>
        <taxon>Oscillatoriophycideae</taxon>
        <taxon>Oscillatoriales</taxon>
        <taxon>Sirenicapillariaceae</taxon>
        <taxon>Limnoraphis</taxon>
    </lineage>
</organism>
<evidence type="ECO:0000313" key="1">
    <source>
        <dbReference type="EMBL" id="MEA5519549.1"/>
    </source>
</evidence>
<protein>
    <submittedName>
        <fullName evidence="1">Uncharacterized protein</fullName>
    </submittedName>
</protein>
<proteinExistence type="predicted"/>
<sequence length="185" mass="20197">MLSQDELIVLSTPKFLEFDWQGTQLGIRVEGESTFTYVELKGATGATGAQGPQGIPGPSDWDALPQHCQPSKAFAKFGSNLFWGYSIALTTGLIELPWYNGESIPPYWVGLISHRIATTFNGNEGGLSFVEKTDSTVWIYPIKSPVQSSYNILLVSEGGKLKARFSELQGPFPAIFSFSGISYFG</sequence>
<dbReference type="EMBL" id="JAYGHT010000038">
    <property type="protein sequence ID" value="MEA5519549.1"/>
    <property type="molecule type" value="Genomic_DNA"/>
</dbReference>
<reference evidence="1 2" key="1">
    <citation type="submission" date="2023-12" db="EMBL/GenBank/DDBJ databases">
        <title>Baltic Sea Cyanobacteria.</title>
        <authorList>
            <person name="Delbaje E."/>
            <person name="Fewer D.P."/>
            <person name="Shishido T.K."/>
        </authorList>
    </citation>
    <scope>NUCLEOTIDE SEQUENCE [LARGE SCALE GENOMIC DNA]</scope>
    <source>
        <strain evidence="1 2">CCNP 1315</strain>
    </source>
</reference>
<dbReference type="RefSeq" id="WP_323223377.1">
    <property type="nucleotide sequence ID" value="NZ_JAYGHT010000038.1"/>
</dbReference>
<comment type="caution">
    <text evidence="1">The sequence shown here is derived from an EMBL/GenBank/DDBJ whole genome shotgun (WGS) entry which is preliminary data.</text>
</comment>
<dbReference type="Proteomes" id="UP001301728">
    <property type="component" value="Unassembled WGS sequence"/>
</dbReference>
<accession>A0ABU5TX87</accession>